<sequence length="172" mass="19714">MFNNMGGKTMTITVYHGGTEQVNSPLCRLGRENLDFGRGFYVTDIKEQAYRWAITTAKRRKTQAVINIYQLDRDAILTEARCKIFKAYDTEWLNFIVASRRGENPASIYDYVEGGVANDRVIDTINLYMSGLMSADVALQRLAQYQPNNQICLLDQSITDKYLVYERTELAE</sequence>
<dbReference type="Pfam" id="PF13151">
    <property type="entry name" value="DUF3990"/>
    <property type="match status" value="1"/>
</dbReference>
<dbReference type="InterPro" id="IPR025051">
    <property type="entry name" value="DUF3990"/>
</dbReference>
<evidence type="ECO:0000313" key="2">
    <source>
        <dbReference type="Proteomes" id="UP000270673"/>
    </source>
</evidence>
<reference evidence="1 2" key="1">
    <citation type="submission" date="2018-10" db="EMBL/GenBank/DDBJ databases">
        <title>Butyricimonas faecalis sp. nov., isolated from human faeces and emended description of the genus Butyricimonas.</title>
        <authorList>
            <person name="Le Roy T."/>
            <person name="Van der Smissen P."/>
            <person name="Paquot A."/>
            <person name="Delzenne N."/>
            <person name="Muccioli G."/>
            <person name="Collet J.-F."/>
            <person name="Cani P.D."/>
        </authorList>
    </citation>
    <scope>NUCLEOTIDE SEQUENCE [LARGE SCALE GENOMIC DNA]</scope>
    <source>
        <strain evidence="1 2">H184</strain>
    </source>
</reference>
<proteinExistence type="predicted"/>
<dbReference type="OrthoDB" id="9813772at2"/>
<gene>
    <name evidence="1" type="ORF">D8S85_17845</name>
</gene>
<protein>
    <submittedName>
        <fullName evidence="1">DUF3990 domain-containing protein</fullName>
    </submittedName>
</protein>
<dbReference type="KEGG" id="buy:D8S85_17845"/>
<dbReference type="AlphaFoldDB" id="A0A3S9VXH6"/>
<keyword evidence="2" id="KW-1185">Reference proteome</keyword>
<dbReference type="EMBL" id="CP032819">
    <property type="protein sequence ID" value="AZS31235.1"/>
    <property type="molecule type" value="Genomic_DNA"/>
</dbReference>
<organism evidence="1 2">
    <name type="scientific">Butyricimonas faecalis</name>
    <dbReference type="NCBI Taxonomy" id="2093856"/>
    <lineage>
        <taxon>Bacteria</taxon>
        <taxon>Pseudomonadati</taxon>
        <taxon>Bacteroidota</taxon>
        <taxon>Bacteroidia</taxon>
        <taxon>Bacteroidales</taxon>
        <taxon>Odoribacteraceae</taxon>
        <taxon>Butyricimonas</taxon>
    </lineage>
</organism>
<accession>A0A3S9VXH6</accession>
<dbReference type="Proteomes" id="UP000270673">
    <property type="component" value="Chromosome"/>
</dbReference>
<evidence type="ECO:0000313" key="1">
    <source>
        <dbReference type="EMBL" id="AZS31235.1"/>
    </source>
</evidence>
<dbReference type="RefSeq" id="WP_106481642.1">
    <property type="nucleotide sequence ID" value="NZ_CP032819.1"/>
</dbReference>
<name>A0A3S9VXH6_9BACT</name>